<dbReference type="SMART" id="SM00028">
    <property type="entry name" value="TPR"/>
    <property type="match status" value="3"/>
</dbReference>
<dbReference type="FunFam" id="3.10.50.40:FF:000013">
    <property type="entry name" value="Peptidylprolyl isomerase"/>
    <property type="match status" value="1"/>
</dbReference>
<evidence type="ECO:0000256" key="5">
    <source>
        <dbReference type="ARBA" id="ARBA00023110"/>
    </source>
</evidence>
<dbReference type="PROSITE" id="PS50059">
    <property type="entry name" value="FKBP_PPIASE"/>
    <property type="match status" value="2"/>
</dbReference>
<feature type="domain" description="PPIase FKBP-type" evidence="10">
    <location>
        <begin position="155"/>
        <end position="241"/>
    </location>
</feature>
<reference evidence="12" key="1">
    <citation type="submission" date="2025-08" db="UniProtKB">
        <authorList>
            <consortium name="RefSeq"/>
        </authorList>
    </citation>
    <scope>IDENTIFICATION</scope>
    <source>
        <tissue evidence="12">Total insect</tissue>
    </source>
</reference>
<evidence type="ECO:0000313" key="11">
    <source>
        <dbReference type="Proteomes" id="UP000515158"/>
    </source>
</evidence>
<evidence type="ECO:0000259" key="10">
    <source>
        <dbReference type="PROSITE" id="PS50059"/>
    </source>
</evidence>
<evidence type="ECO:0000256" key="4">
    <source>
        <dbReference type="ARBA" id="ARBA00022803"/>
    </source>
</evidence>
<dbReference type="Proteomes" id="UP000515158">
    <property type="component" value="Unplaced"/>
</dbReference>
<dbReference type="InterPro" id="IPR011990">
    <property type="entry name" value="TPR-like_helical_dom_sf"/>
</dbReference>
<dbReference type="Pfam" id="PF00254">
    <property type="entry name" value="FKBP_C"/>
    <property type="match status" value="2"/>
</dbReference>
<evidence type="ECO:0000256" key="3">
    <source>
        <dbReference type="ARBA" id="ARBA00022737"/>
    </source>
</evidence>
<evidence type="ECO:0000256" key="6">
    <source>
        <dbReference type="ARBA" id="ARBA00023235"/>
    </source>
</evidence>
<dbReference type="KEGG" id="tpal:117651366"/>
<dbReference type="InterPro" id="IPR019734">
    <property type="entry name" value="TPR_rpt"/>
</dbReference>
<dbReference type="GeneID" id="117651366"/>
<feature type="repeat" description="TPR" evidence="8">
    <location>
        <begin position="258"/>
        <end position="291"/>
    </location>
</feature>
<dbReference type="InterPro" id="IPR001179">
    <property type="entry name" value="PPIase_FKBP_dom"/>
</dbReference>
<keyword evidence="11" id="KW-1185">Reference proteome</keyword>
<dbReference type="SUPFAM" id="SSF54534">
    <property type="entry name" value="FKBP-like"/>
    <property type="match status" value="2"/>
</dbReference>
<evidence type="ECO:0000256" key="7">
    <source>
        <dbReference type="PROSITE-ProRule" id="PRU00277"/>
    </source>
</evidence>
<name>A0A6P9A3F9_THRPL</name>
<dbReference type="Gene3D" id="1.25.40.10">
    <property type="entry name" value="Tetratricopeptide repeat domain"/>
    <property type="match status" value="1"/>
</dbReference>
<organism evidence="12">
    <name type="scientific">Thrips palmi</name>
    <name type="common">Melon thrips</name>
    <dbReference type="NCBI Taxonomy" id="161013"/>
    <lineage>
        <taxon>Eukaryota</taxon>
        <taxon>Metazoa</taxon>
        <taxon>Ecdysozoa</taxon>
        <taxon>Arthropoda</taxon>
        <taxon>Hexapoda</taxon>
        <taxon>Insecta</taxon>
        <taxon>Pterygota</taxon>
        <taxon>Neoptera</taxon>
        <taxon>Paraneoptera</taxon>
        <taxon>Thysanoptera</taxon>
        <taxon>Terebrantia</taxon>
        <taxon>Thripoidea</taxon>
        <taxon>Thripidae</taxon>
        <taxon>Thrips</taxon>
    </lineage>
</organism>
<feature type="region of interest" description="Disordered" evidence="9">
    <location>
        <begin position="426"/>
        <end position="505"/>
    </location>
</feature>
<comment type="catalytic activity">
    <reaction evidence="1 7">
        <text>[protein]-peptidylproline (omega=180) = [protein]-peptidylproline (omega=0)</text>
        <dbReference type="Rhea" id="RHEA:16237"/>
        <dbReference type="Rhea" id="RHEA-COMP:10747"/>
        <dbReference type="Rhea" id="RHEA-COMP:10748"/>
        <dbReference type="ChEBI" id="CHEBI:83833"/>
        <dbReference type="ChEBI" id="CHEBI:83834"/>
        <dbReference type="EC" id="5.2.1.8"/>
    </reaction>
</comment>
<dbReference type="PANTHER" id="PTHR46512:SF9">
    <property type="entry name" value="PEPTIDYLPROLYL ISOMERASE"/>
    <property type="match status" value="1"/>
</dbReference>
<feature type="compositionally biased region" description="Basic and acidic residues" evidence="9">
    <location>
        <begin position="435"/>
        <end position="467"/>
    </location>
</feature>
<dbReference type="FunFam" id="1.25.40.10:FF:000008">
    <property type="entry name" value="Peptidylprolyl isomerase"/>
    <property type="match status" value="1"/>
</dbReference>
<evidence type="ECO:0000256" key="9">
    <source>
        <dbReference type="SAM" id="MobiDB-lite"/>
    </source>
</evidence>
<dbReference type="Gene3D" id="3.10.50.40">
    <property type="match status" value="2"/>
</dbReference>
<evidence type="ECO:0000256" key="2">
    <source>
        <dbReference type="ARBA" id="ARBA00013194"/>
    </source>
</evidence>
<dbReference type="InterPro" id="IPR050754">
    <property type="entry name" value="FKBP4/5/8-like"/>
</dbReference>
<dbReference type="RefSeq" id="XP_034251236.1">
    <property type="nucleotide sequence ID" value="XM_034395345.1"/>
</dbReference>
<keyword evidence="6 7" id="KW-0413">Isomerase</keyword>
<proteinExistence type="predicted"/>
<dbReference type="InterPro" id="IPR046357">
    <property type="entry name" value="PPIase_dom_sf"/>
</dbReference>
<keyword evidence="4 8" id="KW-0802">TPR repeat</keyword>
<accession>A0A6P9A3F9</accession>
<dbReference type="OrthoDB" id="433738at2759"/>
<evidence type="ECO:0000313" key="12">
    <source>
        <dbReference type="RefSeq" id="XP_034251236.1"/>
    </source>
</evidence>
<keyword evidence="3" id="KW-0677">Repeat</keyword>
<protein>
    <recommendedName>
        <fullName evidence="2 7">peptidylprolyl isomerase</fullName>
        <ecNumber evidence="2 7">5.2.1.8</ecNumber>
    </recommendedName>
</protein>
<dbReference type="InParanoid" id="A0A6P9A3F9"/>
<dbReference type="SUPFAM" id="SSF48452">
    <property type="entry name" value="TPR-like"/>
    <property type="match status" value="1"/>
</dbReference>
<dbReference type="PANTHER" id="PTHR46512">
    <property type="entry name" value="PEPTIDYLPROLYL ISOMERASE"/>
    <property type="match status" value="1"/>
</dbReference>
<dbReference type="GO" id="GO:0003755">
    <property type="term" value="F:peptidyl-prolyl cis-trans isomerase activity"/>
    <property type="evidence" value="ECO:0007669"/>
    <property type="project" value="UniProtKB-KW"/>
</dbReference>
<sequence length="505" mass="56156">MTVEQVSPNGIDISKAKDGGVLKRIIKEGTGTDLPSKGNKVTVHYTGTLLDGTKFDSSKDRNTPFTFNLGLGSVISAWDIGVATMKRGEVCMLTCRSDYAYGKTGSPPTIPPDATLQFEIEMIDWQGEDLSPKENGAIIRTLISVGDGHSNPNEGSQVDVHLVGKYQNKVFEDRSVNFCLGEGIESGVPDGIEIALQKFKKGEKSILKLKPEYAFGEAGKPEFQIPPGATVEYEVELKSFEMEPESWSLDEEGRVEQAQLYKEKGTKYFKSGNLKLAVKMYKKILDFLNDDAEENSKSLKLAAHLNAALCHLKLNDNKDAVDHCDKALAIDSKNEKGLFRRGQGYLALAEPELAKQDFEAVLALAPENKAAANSIVICNGLIKEQKKKEKMIYANMFEKFAQKDREEKESRFGWWDGIRPVTPAPYRDEEVEEEQNSKSKDLQKKKEFIERMKKHKLEMEKEKEASVKDQVTTPGEDAADKNVEVDSSAKEEKETGRTEGPGPTI</sequence>
<dbReference type="EC" id="5.2.1.8" evidence="2 7"/>
<dbReference type="PROSITE" id="PS50005">
    <property type="entry name" value="TPR"/>
    <property type="match status" value="2"/>
</dbReference>
<evidence type="ECO:0000256" key="8">
    <source>
        <dbReference type="PROSITE-ProRule" id="PRU00339"/>
    </source>
</evidence>
<feature type="repeat" description="TPR" evidence="8">
    <location>
        <begin position="335"/>
        <end position="368"/>
    </location>
</feature>
<gene>
    <name evidence="12" type="primary">LOC117651366</name>
</gene>
<dbReference type="FunFam" id="3.10.50.40:FF:000006">
    <property type="entry name" value="Peptidyl-prolyl cis-trans isomerase"/>
    <property type="match status" value="1"/>
</dbReference>
<feature type="domain" description="PPIase FKBP-type" evidence="10">
    <location>
        <begin position="38"/>
        <end position="126"/>
    </location>
</feature>
<evidence type="ECO:0000256" key="1">
    <source>
        <dbReference type="ARBA" id="ARBA00000971"/>
    </source>
</evidence>
<dbReference type="AlphaFoldDB" id="A0A6P9A3F9"/>
<feature type="compositionally biased region" description="Basic and acidic residues" evidence="9">
    <location>
        <begin position="478"/>
        <end position="497"/>
    </location>
</feature>
<keyword evidence="5 7" id="KW-0697">Rotamase</keyword>
<dbReference type="FunCoup" id="A0A6P9A3F9">
    <property type="interactions" value="757"/>
</dbReference>